<dbReference type="PANTHER" id="PTHR48258">
    <property type="entry name" value="DUF4218 DOMAIN-CONTAINING PROTEIN-RELATED"/>
    <property type="match status" value="1"/>
</dbReference>
<name>A0AAF1AR82_DAUCS</name>
<protein>
    <recommendedName>
        <fullName evidence="2">DUF4216 domain-containing protein</fullName>
    </recommendedName>
</protein>
<evidence type="ECO:0000313" key="3">
    <source>
        <dbReference type="EMBL" id="WOG92248.1"/>
    </source>
</evidence>
<dbReference type="EMBL" id="CP093345">
    <property type="protein sequence ID" value="WOG92248.1"/>
    <property type="molecule type" value="Genomic_DNA"/>
</dbReference>
<dbReference type="Pfam" id="PF13952">
    <property type="entry name" value="DUF4216"/>
    <property type="match status" value="1"/>
</dbReference>
<evidence type="ECO:0000259" key="2">
    <source>
        <dbReference type="Pfam" id="PF13952"/>
    </source>
</evidence>
<gene>
    <name evidence="3" type="ORF">DCAR_0311511</name>
</gene>
<accession>A0AAF1AR82</accession>
<organism evidence="3 4">
    <name type="scientific">Daucus carota subsp. sativus</name>
    <name type="common">Carrot</name>
    <dbReference type="NCBI Taxonomy" id="79200"/>
    <lineage>
        <taxon>Eukaryota</taxon>
        <taxon>Viridiplantae</taxon>
        <taxon>Streptophyta</taxon>
        <taxon>Embryophyta</taxon>
        <taxon>Tracheophyta</taxon>
        <taxon>Spermatophyta</taxon>
        <taxon>Magnoliopsida</taxon>
        <taxon>eudicotyledons</taxon>
        <taxon>Gunneridae</taxon>
        <taxon>Pentapetalae</taxon>
        <taxon>asterids</taxon>
        <taxon>campanulids</taxon>
        <taxon>Apiales</taxon>
        <taxon>Apiaceae</taxon>
        <taxon>Apioideae</taxon>
        <taxon>Scandiceae</taxon>
        <taxon>Daucinae</taxon>
        <taxon>Daucus</taxon>
        <taxon>Daucus sect. Daucus</taxon>
    </lineage>
</organism>
<dbReference type="InterPro" id="IPR025312">
    <property type="entry name" value="DUF4216"/>
</dbReference>
<reference evidence="3" key="1">
    <citation type="journal article" date="2016" name="Nat. Genet.">
        <title>A high-quality carrot genome assembly provides new insights into carotenoid accumulation and asterid genome evolution.</title>
        <authorList>
            <person name="Iorizzo M."/>
            <person name="Ellison S."/>
            <person name="Senalik D."/>
            <person name="Zeng P."/>
            <person name="Satapoomin P."/>
            <person name="Huang J."/>
            <person name="Bowman M."/>
            <person name="Iovene M."/>
            <person name="Sanseverino W."/>
            <person name="Cavagnaro P."/>
            <person name="Yildiz M."/>
            <person name="Macko-Podgorni A."/>
            <person name="Moranska E."/>
            <person name="Grzebelus E."/>
            <person name="Grzebelus D."/>
            <person name="Ashrafi H."/>
            <person name="Zheng Z."/>
            <person name="Cheng S."/>
            <person name="Spooner D."/>
            <person name="Van Deynze A."/>
            <person name="Simon P."/>
        </authorList>
    </citation>
    <scope>NUCLEOTIDE SEQUENCE</scope>
    <source>
        <tissue evidence="3">Leaf</tissue>
    </source>
</reference>
<sequence length="107" mass="12589">MNKGVKVDNMGFTLVNLNKLGFINDPFVLGKHVKQVCYIEDPLEKNWFVVLKLPEKNYYDHCDDENDGSVEIELENELHVPTFPNDDEHDEEKASYMRDEEEWIQLS</sequence>
<feature type="region of interest" description="Disordered" evidence="1">
    <location>
        <begin position="80"/>
        <end position="107"/>
    </location>
</feature>
<evidence type="ECO:0000256" key="1">
    <source>
        <dbReference type="SAM" id="MobiDB-lite"/>
    </source>
</evidence>
<proteinExistence type="predicted"/>
<evidence type="ECO:0000313" key="4">
    <source>
        <dbReference type="Proteomes" id="UP000077755"/>
    </source>
</evidence>
<reference evidence="3" key="2">
    <citation type="submission" date="2022-03" db="EMBL/GenBank/DDBJ databases">
        <title>Draft title - Genomic analysis of global carrot germplasm unveils the trajectory of domestication and the origin of high carotenoid orange carrot.</title>
        <authorList>
            <person name="Iorizzo M."/>
            <person name="Ellison S."/>
            <person name="Senalik D."/>
            <person name="Macko-Podgorni A."/>
            <person name="Grzebelus D."/>
            <person name="Bostan H."/>
            <person name="Rolling W."/>
            <person name="Curaba J."/>
            <person name="Simon P."/>
        </authorList>
    </citation>
    <scope>NUCLEOTIDE SEQUENCE</scope>
    <source>
        <tissue evidence="3">Leaf</tissue>
    </source>
</reference>
<dbReference type="Proteomes" id="UP000077755">
    <property type="component" value="Chromosome 3"/>
</dbReference>
<dbReference type="AlphaFoldDB" id="A0AAF1AR82"/>
<keyword evidence="4" id="KW-1185">Reference proteome</keyword>
<feature type="domain" description="DUF4216" evidence="2">
    <location>
        <begin position="2"/>
        <end position="50"/>
    </location>
</feature>